<feature type="region of interest" description="Disordered" evidence="1">
    <location>
        <begin position="586"/>
        <end position="639"/>
    </location>
</feature>
<dbReference type="EMBL" id="VWRR01000006">
    <property type="protein sequence ID" value="KAF6003488.1"/>
    <property type="molecule type" value="Genomic_DNA"/>
</dbReference>
<dbReference type="InterPro" id="IPR012340">
    <property type="entry name" value="NA-bd_OB-fold"/>
</dbReference>
<dbReference type="AlphaFoldDB" id="A0A7J7IKD7"/>
<sequence>MASRLVQLRSLKSYTCNASLPFRTQGRITRVFRADDANSICLALLEPWPNPATAEQVVVALVFEGRWRNACAPLTQWDVLEIENALVTNASENDQIQNLGLLQSCVELHDYALILDDRDAGERRTNVSNAAGAIPSVKVLQDAALEDRSCSVQINRAKPLSECSALSAEDLDRDPWRDALRERRMPDGIAPSKATFQESSVPAELALVDSRHRYVALAHLQSMNQLTGQSCDVYGVIVDVRAPRPVRTGELLTEIQIVDPSVVTMESDGHFTGLRPPKLMLTSFTSRLSDCIPYIGVGDVIRVHRAELRWYPQQSAHSSKMETLELKTNTLSSFCLWPALPPEIDQTKVSEASPLSPFDQPWAAGHALVARTASQNPPDPTICVYPPNTKCILITEGEKQYAMRMLLWARQFLSQSGFLGSRAFSATVNEILQEAEGERVANNMRARARYDLIAVIVSIERNTQEIQLTVADGSTTHAMPVYVAMDCWIRITHRLEPKLQGNWFRLRDVRLDRRHGTNWRLTMSEGSSIYMFPSWMPEVCERQSLLVEKSGTTRFVSSCVFPEMPISSVNHLPSISVNQLEARPDANHASARNASAMEYSPQSRLVRGIADASSESSRRETGSELDARSHQSWQHCSGPPALRTSAEMGLCFEELRPQTIAEAMRKMHSTRKKTLDIGTETPFLFRVYARVLDAQRTCDADSKDAVCFLLADVVPTHGQAARARSKHSFESNLATTASETRKRTDVSFAVPVWALGDDVKSLFGALEEVHSGSNMLNIDKALERMRAILTRPYVWIDVLLMGYLELRPGQGFSPSEACMSETRVQAWYQVIQPEVADSAFWMEDKV</sequence>
<keyword evidence="4" id="KW-1185">Reference proteome</keyword>
<dbReference type="Pfam" id="PF02765">
    <property type="entry name" value="POT1"/>
    <property type="match status" value="1"/>
</dbReference>
<feature type="compositionally biased region" description="Basic and acidic residues" evidence="1">
    <location>
        <begin position="616"/>
        <end position="629"/>
    </location>
</feature>
<gene>
    <name evidence="3" type="ORF">F1559_001150</name>
</gene>
<dbReference type="Proteomes" id="UP000530660">
    <property type="component" value="Unassembled WGS sequence"/>
</dbReference>
<feature type="domain" description="Telomeric single stranded DNA binding POT1/Cdc13" evidence="2">
    <location>
        <begin position="226"/>
        <end position="314"/>
    </location>
</feature>
<organism evidence="3 4">
    <name type="scientific">Cyanidiococcus yangmingshanensis</name>
    <dbReference type="NCBI Taxonomy" id="2690220"/>
    <lineage>
        <taxon>Eukaryota</taxon>
        <taxon>Rhodophyta</taxon>
        <taxon>Bangiophyceae</taxon>
        <taxon>Cyanidiales</taxon>
        <taxon>Cyanidiaceae</taxon>
        <taxon>Cyanidiococcus</taxon>
    </lineage>
</organism>
<reference evidence="3 4" key="1">
    <citation type="journal article" date="2020" name="J. Phycol.">
        <title>Comparative genome analysis reveals Cyanidiococcus gen. nov., a new extremophilic red algal genus sister to Cyanidioschyzon (Cyanidioschyzonaceae, Rhodophyta).</title>
        <authorList>
            <person name="Liu S.-L."/>
            <person name="Chiang Y.-R."/>
            <person name="Yoon H.S."/>
            <person name="Fu H.-Y."/>
        </authorList>
    </citation>
    <scope>NUCLEOTIDE SEQUENCE [LARGE SCALE GENOMIC DNA]</scope>
    <source>
        <strain evidence="3 4">THAL066</strain>
    </source>
</reference>
<dbReference type="GO" id="GO:0003677">
    <property type="term" value="F:DNA binding"/>
    <property type="evidence" value="ECO:0007669"/>
    <property type="project" value="InterPro"/>
</dbReference>
<comment type="caution">
    <text evidence="3">The sequence shown here is derived from an EMBL/GenBank/DDBJ whole genome shotgun (WGS) entry which is preliminary data.</text>
</comment>
<proteinExistence type="predicted"/>
<dbReference type="SUPFAM" id="SSF50249">
    <property type="entry name" value="Nucleic acid-binding proteins"/>
    <property type="match status" value="1"/>
</dbReference>
<dbReference type="GO" id="GO:0000723">
    <property type="term" value="P:telomere maintenance"/>
    <property type="evidence" value="ECO:0007669"/>
    <property type="project" value="InterPro"/>
</dbReference>
<evidence type="ECO:0000256" key="1">
    <source>
        <dbReference type="SAM" id="MobiDB-lite"/>
    </source>
</evidence>
<evidence type="ECO:0000313" key="4">
    <source>
        <dbReference type="Proteomes" id="UP000530660"/>
    </source>
</evidence>
<dbReference type="GO" id="GO:0000781">
    <property type="term" value="C:chromosome, telomeric region"/>
    <property type="evidence" value="ECO:0007669"/>
    <property type="project" value="InterPro"/>
</dbReference>
<accession>A0A7J7IKD7</accession>
<evidence type="ECO:0000259" key="2">
    <source>
        <dbReference type="Pfam" id="PF02765"/>
    </source>
</evidence>
<dbReference type="InterPro" id="IPR011564">
    <property type="entry name" value="Telomer_end-bd_POT1/Cdc13"/>
</dbReference>
<evidence type="ECO:0000313" key="3">
    <source>
        <dbReference type="EMBL" id="KAF6003488.1"/>
    </source>
</evidence>
<name>A0A7J7IKD7_9RHOD</name>
<protein>
    <recommendedName>
        <fullName evidence="2">Telomeric single stranded DNA binding POT1/Cdc13 domain-containing protein</fullName>
    </recommendedName>
</protein>
<dbReference type="OrthoDB" id="2186770at2759"/>
<dbReference type="Gene3D" id="2.40.50.140">
    <property type="entry name" value="Nucleic acid-binding proteins"/>
    <property type="match status" value="1"/>
</dbReference>